<gene>
    <name evidence="2" type="ORF">GCM10007867_11310</name>
</gene>
<accession>A0AAV5NDC0</accession>
<protein>
    <recommendedName>
        <fullName evidence="1">Hedgehog/Intein (Hint) domain-containing protein</fullName>
    </recommendedName>
</protein>
<dbReference type="InterPro" id="IPR036844">
    <property type="entry name" value="Hint_dom_sf"/>
</dbReference>
<feature type="domain" description="Hedgehog/Intein (Hint)" evidence="1">
    <location>
        <begin position="340"/>
        <end position="479"/>
    </location>
</feature>
<evidence type="ECO:0000313" key="2">
    <source>
        <dbReference type="EMBL" id="GLQ62286.1"/>
    </source>
</evidence>
<organism evidence="2 3">
    <name type="scientific">Gluconobacter cerinus</name>
    <dbReference type="NCBI Taxonomy" id="38307"/>
    <lineage>
        <taxon>Bacteria</taxon>
        <taxon>Pseudomonadati</taxon>
        <taxon>Pseudomonadota</taxon>
        <taxon>Alphaproteobacteria</taxon>
        <taxon>Acetobacterales</taxon>
        <taxon>Acetobacteraceae</taxon>
        <taxon>Gluconobacter</taxon>
    </lineage>
</organism>
<evidence type="ECO:0000313" key="3">
    <source>
        <dbReference type="Proteomes" id="UP001156614"/>
    </source>
</evidence>
<dbReference type="Proteomes" id="UP001156614">
    <property type="component" value="Unassembled WGS sequence"/>
</dbReference>
<dbReference type="SUPFAM" id="SSF51294">
    <property type="entry name" value="Hedgehog/intein (Hint) domain"/>
    <property type="match status" value="1"/>
</dbReference>
<dbReference type="Gene3D" id="2.170.16.10">
    <property type="entry name" value="Hedgehog/Intein (Hint) domain"/>
    <property type="match status" value="1"/>
</dbReference>
<dbReference type="AlphaFoldDB" id="A0AAV5NDC0"/>
<dbReference type="RefSeq" id="WP_244591054.1">
    <property type="nucleotide sequence ID" value="NZ_BEWM01000001.1"/>
</dbReference>
<keyword evidence="3" id="KW-1185">Reference proteome</keyword>
<proteinExistence type="predicted"/>
<dbReference type="InterPro" id="IPR028992">
    <property type="entry name" value="Hedgehog/Intein_dom"/>
</dbReference>
<reference evidence="3" key="1">
    <citation type="journal article" date="2019" name="Int. J. Syst. Evol. Microbiol.">
        <title>The Global Catalogue of Microorganisms (GCM) 10K type strain sequencing project: providing services to taxonomists for standard genome sequencing and annotation.</title>
        <authorList>
            <consortium name="The Broad Institute Genomics Platform"/>
            <consortium name="The Broad Institute Genome Sequencing Center for Infectious Disease"/>
            <person name="Wu L."/>
            <person name="Ma J."/>
        </authorList>
    </citation>
    <scope>NUCLEOTIDE SEQUENCE [LARGE SCALE GENOMIC DNA]</scope>
    <source>
        <strain evidence="3">NBRC 3267</strain>
    </source>
</reference>
<dbReference type="Pfam" id="PF13403">
    <property type="entry name" value="Hint_2"/>
    <property type="match status" value="1"/>
</dbReference>
<evidence type="ECO:0000259" key="1">
    <source>
        <dbReference type="Pfam" id="PF13403"/>
    </source>
</evidence>
<sequence length="684" mass="71793">MGAIPLHSANNTAHPCILDFHHIMATSTPAWTNGDLYTWVGPTTGGNWSDVSNWSYDGAPATHVPDTQTNQGTVTIPSGVTVTVSSATSTLSGVNIKVAGTLDIASGTSALAVNNLEVASGGTANIQRPLTANNVLQVDNGGTATFANVSQDWSGYPGLKPSIATGGTLNFDNSNITLGSVSGSGIAGNLNISNGSTVKTASNSTTITGPITVNGAGTSFTDSSALQSTLTLNDGAKATITTYPTDGTKVVFGTGNNTLILPSDQYAANKLVLANLKEGDSLGVNGQTVTSATMTSDNVKLTTSSGTISPKSVTYDSSYKNAPTDSNPVTVNTSNGNGVICFLAGSMIRTQDGEVAVETLRLGDSVVVYVDGREDVRTVTWAGRRHMTVRPGPFADEAGYPVRILKDAIAPGMPHTDLLVTAEHCLFLDGKFVPARMLINGRSIHYDTSITSYDYFHIETADHSVIMANGLLTESFLDTGNRGDFRQDGNVFSIGGSVKSWNDDAAAPLTTDRTTVEPLFRAIEARADMAGLVSQADSAVLTQDADLHLMTEDGTIIRKTRETNGYAMFMLPEKVRSVRLMSRTSRPSDVIGPFVDDRRELGVLVGQIALYEAGSTTVLPAHLAKEELSGWSVPEGTTMRWTTGHAAISLPSRSSHSIAMLAVQVLSNSSYLVAAEDKVIALTA</sequence>
<name>A0AAV5NDC0_9PROT</name>
<dbReference type="EMBL" id="BSNU01000002">
    <property type="protein sequence ID" value="GLQ62286.1"/>
    <property type="molecule type" value="Genomic_DNA"/>
</dbReference>
<comment type="caution">
    <text evidence="2">The sequence shown here is derived from an EMBL/GenBank/DDBJ whole genome shotgun (WGS) entry which is preliminary data.</text>
</comment>